<protein>
    <recommendedName>
        <fullName evidence="7">EF-hand domain-containing protein</fullName>
    </recommendedName>
</protein>
<evidence type="ECO:0008006" key="7">
    <source>
        <dbReference type="Google" id="ProtNLM"/>
    </source>
</evidence>
<sequence>MAIAVVGFDMGYLNSFVAVARAGGIETVANEYSDRCTASCVSFSDSIRFIGNSAKQRVLTNPRDTIHGFTRFLGKNFDDPSVQAELPFTPYNLVKLENGSVGFKVNYLNEEATFSAEQVAAMLLTKLKTVAQSNLGTPVVDCVLNVPTYWTDRERRALLDATHIAGLNCLKLINDLTAIGLNYGIYKKDLPAVDKPSKNVAFVDMGHNHLQVAVIAFNEGQMRVLATASDPSLGGRDFDRAIFSHFADDIKQRFKLDVRSNAKATMRLLEECSKVKKLMSANSTDIPLNIECLMQDRDVNGRINRETFNGLLDSAGLLVRVEQCLSRCLTLAKLQPKDIASVELVGGSTRVPAVKDLVTKVFGQSPMTTLNADEAVARGCALMCAILSPAFKVREFSISDWQPYSISLSYRDADGKDDSVEVFPEGYQFPMSRTLTFYRKAAFELAAHYTNPQAVPTPLIGKFSVGNVQPSPSGEAARIKVKVRLNSHGIFTVSQAKLAETVEKVVDEPEEKMETDAPAESAEVVAEAEAAPGGTAADSAGSPMEVGADQAERQQQQAAAPADPKKSAEKKTKKVTRYTDLPIDADCVKQLSKKLLTDFQEREANMVLQETREHERCLARNTVEEYVYEMRDKLSSVLEQFVSEAERESYSQLLTATEDWIYGDGENLAKQAYVDKLAELRGPGERFLRRAKEFEERPRAADALGHALQHARKAVEAWRNGEEALAHLTEEEMKRVSDSIDEKQQWLITQQNEQNRLAANQDPSLTSADIRSQHSALESAVNPILNKPKPQPPKVEEPPPQQQQPQASPQPAADGAAGPDATAQDGDQNAAAPGSAKKSTSGGAKVNGKEADMDLD</sequence>
<comment type="similarity">
    <text evidence="1">Belongs to the heat shock protein 70 family.</text>
</comment>
<dbReference type="PANTHER" id="PTHR45639">
    <property type="entry name" value="HSC70CB, ISOFORM G-RELATED"/>
    <property type="match status" value="1"/>
</dbReference>
<evidence type="ECO:0000313" key="5">
    <source>
        <dbReference type="EMBL" id="PAA90397.1"/>
    </source>
</evidence>
<dbReference type="GO" id="GO:0005634">
    <property type="term" value="C:nucleus"/>
    <property type="evidence" value="ECO:0007669"/>
    <property type="project" value="TreeGrafter"/>
</dbReference>
<dbReference type="FunFam" id="3.30.420.40:FF:000171">
    <property type="entry name" value="Heat shock 70 kDa protein 4"/>
    <property type="match status" value="1"/>
</dbReference>
<dbReference type="InterPro" id="IPR029047">
    <property type="entry name" value="HSP70_peptide-bd_sf"/>
</dbReference>
<dbReference type="SUPFAM" id="SSF100934">
    <property type="entry name" value="Heat shock protein 70kD (HSP70), C-terminal subdomain"/>
    <property type="match status" value="2"/>
</dbReference>
<accession>A0A267GYJ0</accession>
<dbReference type="FunFam" id="3.30.30.30:FF:000002">
    <property type="entry name" value="Heat shock 70 kDa protein 4"/>
    <property type="match status" value="1"/>
</dbReference>
<evidence type="ECO:0000256" key="1">
    <source>
        <dbReference type="ARBA" id="ARBA00007381"/>
    </source>
</evidence>
<dbReference type="FunFam" id="3.90.640.10:FF:000004">
    <property type="entry name" value="Heat shock 70 kDa protein 4"/>
    <property type="match status" value="1"/>
</dbReference>
<feature type="region of interest" description="Disordered" evidence="4">
    <location>
        <begin position="506"/>
        <end position="574"/>
    </location>
</feature>
<evidence type="ECO:0000256" key="2">
    <source>
        <dbReference type="ARBA" id="ARBA00022741"/>
    </source>
</evidence>
<feature type="compositionally biased region" description="Low complexity" evidence="4">
    <location>
        <begin position="516"/>
        <end position="543"/>
    </location>
</feature>
<feature type="compositionally biased region" description="Low complexity" evidence="4">
    <location>
        <begin position="553"/>
        <end position="562"/>
    </location>
</feature>
<dbReference type="AlphaFoldDB" id="A0A267GYJ0"/>
<dbReference type="GO" id="GO:0005829">
    <property type="term" value="C:cytosol"/>
    <property type="evidence" value="ECO:0007669"/>
    <property type="project" value="TreeGrafter"/>
</dbReference>
<dbReference type="STRING" id="282301.A0A267GYJ0"/>
<dbReference type="InterPro" id="IPR043129">
    <property type="entry name" value="ATPase_NBD"/>
</dbReference>
<dbReference type="PANTHER" id="PTHR45639:SF4">
    <property type="entry name" value="HSC70CB, ISOFORM G"/>
    <property type="match status" value="1"/>
</dbReference>
<dbReference type="Gene3D" id="3.90.640.10">
    <property type="entry name" value="Actin, Chain A, domain 4"/>
    <property type="match status" value="1"/>
</dbReference>
<dbReference type="Pfam" id="PF00012">
    <property type="entry name" value="HSP70"/>
    <property type="match status" value="1"/>
</dbReference>
<dbReference type="InterPro" id="IPR029048">
    <property type="entry name" value="HSP70_C_sf"/>
</dbReference>
<dbReference type="PRINTS" id="PR00301">
    <property type="entry name" value="HEATSHOCK70"/>
</dbReference>
<feature type="region of interest" description="Disordered" evidence="4">
    <location>
        <begin position="783"/>
        <end position="856"/>
    </location>
</feature>
<dbReference type="Gene3D" id="3.30.30.30">
    <property type="match status" value="1"/>
</dbReference>
<proteinExistence type="inferred from homology"/>
<feature type="compositionally biased region" description="Basic and acidic residues" evidence="4">
    <location>
        <begin position="847"/>
        <end position="856"/>
    </location>
</feature>
<dbReference type="PROSITE" id="PS01036">
    <property type="entry name" value="HSP70_3"/>
    <property type="match status" value="1"/>
</dbReference>
<comment type="caution">
    <text evidence="5">The sequence shown here is derived from an EMBL/GenBank/DDBJ whole genome shotgun (WGS) entry which is preliminary data.</text>
</comment>
<dbReference type="GO" id="GO:0005524">
    <property type="term" value="F:ATP binding"/>
    <property type="evidence" value="ECO:0007669"/>
    <property type="project" value="UniProtKB-KW"/>
</dbReference>
<keyword evidence="6" id="KW-1185">Reference proteome</keyword>
<dbReference type="InterPro" id="IPR018181">
    <property type="entry name" value="Heat_shock_70_CS"/>
</dbReference>
<feature type="compositionally biased region" description="Pro residues" evidence="4">
    <location>
        <begin position="789"/>
        <end position="802"/>
    </location>
</feature>
<dbReference type="OrthoDB" id="434160at2759"/>
<dbReference type="SUPFAM" id="SSF100920">
    <property type="entry name" value="Heat shock protein 70kD (HSP70), peptide-binding domain"/>
    <property type="match status" value="1"/>
</dbReference>
<dbReference type="SUPFAM" id="SSF53067">
    <property type="entry name" value="Actin-like ATPase domain"/>
    <property type="match status" value="2"/>
</dbReference>
<name>A0A267GYJ0_9PLAT</name>
<evidence type="ECO:0000313" key="6">
    <source>
        <dbReference type="Proteomes" id="UP000215902"/>
    </source>
</evidence>
<dbReference type="FunFam" id="3.30.420.40:FF:000495">
    <property type="entry name" value="Heat shock protein 4b"/>
    <property type="match status" value="1"/>
</dbReference>
<keyword evidence="3" id="KW-0067">ATP-binding</keyword>
<dbReference type="FunFam" id="1.20.1270.10:FF:000002">
    <property type="entry name" value="Heat shock 70 kDa protein 4"/>
    <property type="match status" value="1"/>
</dbReference>
<reference evidence="5 6" key="1">
    <citation type="submission" date="2017-06" db="EMBL/GenBank/DDBJ databases">
        <title>A platform for efficient transgenesis in Macrostomum lignano, a flatworm model organism for stem cell research.</title>
        <authorList>
            <person name="Berezikov E."/>
        </authorList>
    </citation>
    <scope>NUCLEOTIDE SEQUENCE [LARGE SCALE GENOMIC DNA]</scope>
    <source>
        <strain evidence="5">DV1</strain>
        <tissue evidence="5">Whole organism</tissue>
    </source>
</reference>
<feature type="compositionally biased region" description="Basic and acidic residues" evidence="4">
    <location>
        <begin position="506"/>
        <end position="515"/>
    </location>
</feature>
<feature type="compositionally biased region" description="Low complexity" evidence="4">
    <location>
        <begin position="803"/>
        <end position="828"/>
    </location>
</feature>
<dbReference type="Proteomes" id="UP000215902">
    <property type="component" value="Unassembled WGS sequence"/>
</dbReference>
<dbReference type="Gene3D" id="2.60.34.10">
    <property type="entry name" value="Substrate Binding Domain Of DNAk, Chain A, domain 1"/>
    <property type="match status" value="1"/>
</dbReference>
<keyword evidence="2" id="KW-0547">Nucleotide-binding</keyword>
<organism evidence="5 6">
    <name type="scientific">Macrostomum lignano</name>
    <dbReference type="NCBI Taxonomy" id="282301"/>
    <lineage>
        <taxon>Eukaryota</taxon>
        <taxon>Metazoa</taxon>
        <taxon>Spiralia</taxon>
        <taxon>Lophotrochozoa</taxon>
        <taxon>Platyhelminthes</taxon>
        <taxon>Rhabditophora</taxon>
        <taxon>Macrostomorpha</taxon>
        <taxon>Macrostomida</taxon>
        <taxon>Macrostomidae</taxon>
        <taxon>Macrostomum</taxon>
    </lineage>
</organism>
<dbReference type="EMBL" id="NIVC01000111">
    <property type="protein sequence ID" value="PAA90397.1"/>
    <property type="molecule type" value="Genomic_DNA"/>
</dbReference>
<gene>
    <name evidence="5" type="ORF">BOX15_Mlig019152g1</name>
</gene>
<evidence type="ECO:0000256" key="4">
    <source>
        <dbReference type="SAM" id="MobiDB-lite"/>
    </source>
</evidence>
<dbReference type="Gene3D" id="3.30.420.40">
    <property type="match status" value="2"/>
</dbReference>
<evidence type="ECO:0000256" key="3">
    <source>
        <dbReference type="ARBA" id="ARBA00022840"/>
    </source>
</evidence>
<dbReference type="Gene3D" id="1.20.1270.10">
    <property type="match status" value="2"/>
</dbReference>
<dbReference type="GO" id="GO:0140662">
    <property type="term" value="F:ATP-dependent protein folding chaperone"/>
    <property type="evidence" value="ECO:0007669"/>
    <property type="project" value="InterPro"/>
</dbReference>
<dbReference type="InterPro" id="IPR013126">
    <property type="entry name" value="Hsp_70_fam"/>
</dbReference>